<evidence type="ECO:0000313" key="5">
    <source>
        <dbReference type="Proteomes" id="UP000323105"/>
    </source>
</evidence>
<dbReference type="AlphaFoldDB" id="A0A5A7MD01"/>
<gene>
    <name evidence="4" type="ORF">CTTA_2435</name>
</gene>
<dbReference type="RefSeq" id="WP_149355625.1">
    <property type="nucleotide sequence ID" value="NZ_BKBW01000004.1"/>
</dbReference>
<dbReference type="Gene3D" id="3.10.129.10">
    <property type="entry name" value="Hotdog Thioesterase"/>
    <property type="match status" value="1"/>
</dbReference>
<feature type="active site" evidence="1">
    <location>
        <position position="54"/>
    </location>
</feature>
<organism evidence="4 5">
    <name type="scientific">Comamonas testosteroni</name>
    <name type="common">Pseudomonas testosteroni</name>
    <dbReference type="NCBI Taxonomy" id="285"/>
    <lineage>
        <taxon>Bacteria</taxon>
        <taxon>Pseudomonadati</taxon>
        <taxon>Pseudomonadota</taxon>
        <taxon>Betaproteobacteria</taxon>
        <taxon>Burkholderiales</taxon>
        <taxon>Comamonadaceae</taxon>
        <taxon>Comamonas</taxon>
    </lineage>
</organism>
<reference evidence="4 5" key="1">
    <citation type="journal article" date="2019" name="Microbiol. Resour. Announc.">
        <title>Draft Genome Sequence of Comamonas testosteroni TA441, a Bacterium That Has a Cryptic Phenol Degradation Gene Cluster.</title>
        <authorList>
            <person name="Arai H."/>
            <person name="Ishii M."/>
        </authorList>
    </citation>
    <scope>NUCLEOTIDE SEQUENCE [LARGE SCALE GENOMIC DNA]</scope>
    <source>
        <strain evidence="4 5">TA441</strain>
    </source>
</reference>
<protein>
    <submittedName>
        <fullName evidence="4">Thioesterase</fullName>
    </submittedName>
</protein>
<dbReference type="InterPro" id="IPR054485">
    <property type="entry name" value="FlK-like_dom"/>
</dbReference>
<feature type="binding site" evidence="2">
    <location>
        <position position="73"/>
    </location>
    <ligand>
        <name>substrate</name>
    </ligand>
</feature>
<evidence type="ECO:0000313" key="4">
    <source>
        <dbReference type="EMBL" id="GEQ75430.1"/>
    </source>
</evidence>
<feature type="active site" evidence="1">
    <location>
        <position position="46"/>
    </location>
</feature>
<dbReference type="InterPro" id="IPR025540">
    <property type="entry name" value="FlK"/>
</dbReference>
<dbReference type="PANTHER" id="PTHR36934">
    <property type="entry name" value="BLR0278 PROTEIN"/>
    <property type="match status" value="1"/>
</dbReference>
<sequence length="151" mass="16439">MTIQAAPSIAAGLRHIEHFVVDTRHTVPQVDTSWLGFQEMPPVLATAMMVAFIEQTCIQSLSPFLEPGQKTVGIHVDISHIAPTPIGMTVTADVELVAVDAKTLLFNVSCHDEAGLIGKGTHRRSIIDATRFMQRLQDKQAAAMALRADVR</sequence>
<evidence type="ECO:0000256" key="2">
    <source>
        <dbReference type="PIRSR" id="PIRSR014972-2"/>
    </source>
</evidence>
<dbReference type="PANTHER" id="PTHR36934:SF1">
    <property type="entry name" value="THIOESTERASE DOMAIN-CONTAINING PROTEIN"/>
    <property type="match status" value="1"/>
</dbReference>
<name>A0A5A7MD01_COMTE</name>
<feature type="domain" description="Fluoroacetyl-CoA-specific thioesterase-like" evidence="3">
    <location>
        <begin position="36"/>
        <end position="129"/>
    </location>
</feature>
<dbReference type="SUPFAM" id="SSF54637">
    <property type="entry name" value="Thioesterase/thiol ester dehydrase-isomerase"/>
    <property type="match status" value="1"/>
</dbReference>
<feature type="binding site" evidence="2">
    <location>
        <position position="73"/>
    </location>
    <ligand>
        <name>CoA</name>
        <dbReference type="ChEBI" id="CHEBI:57287"/>
    </ligand>
</feature>
<feature type="binding site" evidence="2">
    <location>
        <position position="124"/>
    </location>
    <ligand>
        <name>substrate</name>
    </ligand>
</feature>
<evidence type="ECO:0000259" key="3">
    <source>
        <dbReference type="Pfam" id="PF22636"/>
    </source>
</evidence>
<dbReference type="Pfam" id="PF22636">
    <property type="entry name" value="FlK"/>
    <property type="match status" value="1"/>
</dbReference>
<evidence type="ECO:0000256" key="1">
    <source>
        <dbReference type="PIRSR" id="PIRSR014972-1"/>
    </source>
</evidence>
<dbReference type="EMBL" id="BKBW01000004">
    <property type="protein sequence ID" value="GEQ75430.1"/>
    <property type="molecule type" value="Genomic_DNA"/>
</dbReference>
<accession>A0A5A7MD01</accession>
<feature type="active site" evidence="1">
    <location>
        <position position="80"/>
    </location>
</feature>
<proteinExistence type="predicted"/>
<dbReference type="PIRSF" id="PIRSF014972">
    <property type="entry name" value="FlK"/>
    <property type="match status" value="1"/>
</dbReference>
<comment type="caution">
    <text evidence="4">The sequence shown here is derived from an EMBL/GenBank/DDBJ whole genome shotgun (WGS) entry which is preliminary data.</text>
</comment>
<dbReference type="Proteomes" id="UP000323105">
    <property type="component" value="Unassembled WGS sequence"/>
</dbReference>
<dbReference type="InterPro" id="IPR029069">
    <property type="entry name" value="HotDog_dom_sf"/>
</dbReference>